<name>A0AAE3ZWR7_9ACTN</name>
<evidence type="ECO:0000313" key="3">
    <source>
        <dbReference type="Proteomes" id="UP001183629"/>
    </source>
</evidence>
<dbReference type="EMBL" id="JAVDYC010000001">
    <property type="protein sequence ID" value="MDR7327322.1"/>
    <property type="molecule type" value="Genomic_DNA"/>
</dbReference>
<gene>
    <name evidence="2" type="ORF">J2S44_007572</name>
</gene>
<accession>A0AAE3ZWR7</accession>
<dbReference type="InterPro" id="IPR011749">
    <property type="entry name" value="CHP02243"/>
</dbReference>
<reference evidence="2 3" key="1">
    <citation type="submission" date="2023-07" db="EMBL/GenBank/DDBJ databases">
        <title>Sequencing the genomes of 1000 actinobacteria strains.</title>
        <authorList>
            <person name="Klenk H.-P."/>
        </authorList>
    </citation>
    <scope>NUCLEOTIDE SEQUENCE [LARGE SCALE GENOMIC DNA]</scope>
    <source>
        <strain evidence="2 3">DSM 44711</strain>
    </source>
</reference>
<protein>
    <submittedName>
        <fullName evidence="2">Phage baseplate assembly protein</fullName>
    </submittedName>
</protein>
<comment type="caution">
    <text evidence="2">The sequence shown here is derived from an EMBL/GenBank/DDBJ whole genome shotgun (WGS) entry which is preliminary data.</text>
</comment>
<organism evidence="2 3">
    <name type="scientific">Catenuloplanes niger</name>
    <dbReference type="NCBI Taxonomy" id="587534"/>
    <lineage>
        <taxon>Bacteria</taxon>
        <taxon>Bacillati</taxon>
        <taxon>Actinomycetota</taxon>
        <taxon>Actinomycetes</taxon>
        <taxon>Micromonosporales</taxon>
        <taxon>Micromonosporaceae</taxon>
        <taxon>Catenuloplanes</taxon>
    </lineage>
</organism>
<dbReference type="AlphaFoldDB" id="A0AAE3ZWR7"/>
<proteinExistence type="predicted"/>
<keyword evidence="3" id="KW-1185">Reference proteome</keyword>
<dbReference type="Proteomes" id="UP001183629">
    <property type="component" value="Unassembled WGS sequence"/>
</dbReference>
<dbReference type="NCBIfam" id="TIGR02243">
    <property type="entry name" value="putative baseplate assembly protein"/>
    <property type="match status" value="1"/>
</dbReference>
<sequence>MTDVWWERAGSGTWRPDLVDATRESVRAAIGARIPAYTPEWTDPDRHDAGVALVRVFGAQAEPVLERVNRLPEKVRAEHLTIAGVRPLPAAAATALLAFTVSPPGTDSLLIPAGFQAGAQPATGTGGQVVFETAADLWATEATIGAVLVGEGGRLQTVSGATSGNRPFAPFGPRPAVGTALWIGLTGDATPYPELTLGVVVPDANSPVTLRWDVLDGDRFVAAQVVADGTGGLRGTGVIALRTPRTWRPGRPAGTGTAPRLRWLRVLLDGPPATVPVLAAVRLNMVAATAARTVRDEVPQAVQGGPVDGRTRMTLSQTPIVPGSVRLAVESDDAADVFGTVVAPVTTWREVASLAGRSPDERVFTVDHTAGVLTFGDGVHGARVPLGFRTVVAERYRAGGGAAGAVPAGAVAALVTAQAYVTGVTNPFPARGGADAEPPERAARRGAAQLGSGGRAVTPGDYALLALRTPGALVARAHGVAGLDPERPGAPRPGVVGVLVVPALPDGEEPPVPGAATLRAVAEYLSAEAAPAGVRVVAGAPDYRRVATEAWIVPDPDADRAAVFAAAADALVTFLHPVRGGPAGDGWPFGGPIRHTHLMRRLLAVPGVRAVPRLRLIVAGVAVPSCGDHALPRHALPWPSRPLIFPADPEVTP</sequence>
<evidence type="ECO:0000256" key="1">
    <source>
        <dbReference type="SAM" id="MobiDB-lite"/>
    </source>
</evidence>
<evidence type="ECO:0000313" key="2">
    <source>
        <dbReference type="EMBL" id="MDR7327322.1"/>
    </source>
</evidence>
<feature type="region of interest" description="Disordered" evidence="1">
    <location>
        <begin position="431"/>
        <end position="454"/>
    </location>
</feature>
<dbReference type="RefSeq" id="WP_310424538.1">
    <property type="nucleotide sequence ID" value="NZ_JAVDYC010000001.1"/>
</dbReference>